<evidence type="ECO:0008006" key="3">
    <source>
        <dbReference type="Google" id="ProtNLM"/>
    </source>
</evidence>
<dbReference type="InterPro" id="IPR028994">
    <property type="entry name" value="Integrin_alpha_N"/>
</dbReference>
<sequence>MVLNNLKWGLIISVLNIFLFLSEPMAIAGDSVINLKSITHSEGERSNVNEITVTWDGSNVTNLDGYAILWDNDQNSIPSSNNKLPKTVTQTSSGALPDGTWYFHIRPILSAPPLLGQVSTIGPFIIVTTPVVDSWTPATPKPGDSVTLSGFNLKEGIQIEIYADSEMTDLRATVSNIFVISGDETHASFTVPQNLSPGTYYLSLQNSDGKKGIVGNFKIITNRVLDVDGDGKTDALTDGLLILRYLFGFRGQALISQAVSQLATRTSSSDIETFLLNYSQMLDIDGNGKIDALTDGLLILRYLFGFRGNALCDRAIAVDAIRSQSIDIENYIKSIY</sequence>
<gene>
    <name evidence="1" type="ORF">DBT_1999</name>
</gene>
<dbReference type="InterPro" id="IPR013783">
    <property type="entry name" value="Ig-like_fold"/>
</dbReference>
<dbReference type="EMBL" id="MAGO01000010">
    <property type="protein sequence ID" value="OCC14684.1"/>
    <property type="molecule type" value="Genomic_DNA"/>
</dbReference>
<name>A0A1B9F4D3_9BACT</name>
<dbReference type="Gene3D" id="1.10.1330.10">
    <property type="entry name" value="Dockerin domain"/>
    <property type="match status" value="1"/>
</dbReference>
<dbReference type="Gene3D" id="2.60.40.10">
    <property type="entry name" value="Immunoglobulins"/>
    <property type="match status" value="2"/>
</dbReference>
<dbReference type="SUPFAM" id="SSF81296">
    <property type="entry name" value="E set domains"/>
    <property type="match status" value="1"/>
</dbReference>
<reference evidence="1 2" key="1">
    <citation type="submission" date="2016-06" db="EMBL/GenBank/DDBJ databases">
        <title>Respiratory ammonification of nitrate coupled to the oxidation of elemental sulfur in deep-sea autotrophic thermophilic bacteria.</title>
        <authorList>
            <person name="Slobodkina G.B."/>
            <person name="Mardanov A.V."/>
            <person name="Ravin N.V."/>
            <person name="Frolova A.A."/>
            <person name="Viryasiv M.B."/>
            <person name="Chernyh N.A."/>
            <person name="Bonch-Osmolovskaya E.A."/>
            <person name="Slobodkin A.I."/>
        </authorList>
    </citation>
    <scope>NUCLEOTIDE SEQUENCE [LARGE SCALE GENOMIC DNA]</scope>
    <source>
        <strain evidence="1 2">S69</strain>
    </source>
</reference>
<comment type="caution">
    <text evidence="1">The sequence shown here is derived from an EMBL/GenBank/DDBJ whole genome shotgun (WGS) entry which is preliminary data.</text>
</comment>
<dbReference type="OrthoDB" id="7053596at2"/>
<dbReference type="RefSeq" id="WP_067619708.1">
    <property type="nucleotide sequence ID" value="NZ_MAGO01000010.1"/>
</dbReference>
<proteinExistence type="predicted"/>
<dbReference type="AlphaFoldDB" id="A0A1B9F4D3"/>
<accession>A0A1B9F4D3</accession>
<dbReference type="STRING" id="1156395.DBT_1999"/>
<dbReference type="SUPFAM" id="SSF69318">
    <property type="entry name" value="Integrin alpha N-terminal domain"/>
    <property type="match status" value="1"/>
</dbReference>
<dbReference type="InterPro" id="IPR036439">
    <property type="entry name" value="Dockerin_dom_sf"/>
</dbReference>
<protein>
    <recommendedName>
        <fullName evidence="3">IPT/TIG domain-containing protein</fullName>
    </recommendedName>
</protein>
<evidence type="ECO:0000313" key="1">
    <source>
        <dbReference type="EMBL" id="OCC14684.1"/>
    </source>
</evidence>
<dbReference type="InterPro" id="IPR014756">
    <property type="entry name" value="Ig_E-set"/>
</dbReference>
<dbReference type="GO" id="GO:0000272">
    <property type="term" value="P:polysaccharide catabolic process"/>
    <property type="evidence" value="ECO:0007669"/>
    <property type="project" value="InterPro"/>
</dbReference>
<dbReference type="Proteomes" id="UP000093080">
    <property type="component" value="Unassembled WGS sequence"/>
</dbReference>
<evidence type="ECO:0000313" key="2">
    <source>
        <dbReference type="Proteomes" id="UP000093080"/>
    </source>
</evidence>
<organism evidence="1 2">
    <name type="scientific">Dissulfuribacter thermophilus</name>
    <dbReference type="NCBI Taxonomy" id="1156395"/>
    <lineage>
        <taxon>Bacteria</taxon>
        <taxon>Pseudomonadati</taxon>
        <taxon>Thermodesulfobacteriota</taxon>
        <taxon>Dissulfuribacteria</taxon>
        <taxon>Dissulfuribacterales</taxon>
        <taxon>Dissulfuribacteraceae</taxon>
        <taxon>Dissulfuribacter</taxon>
    </lineage>
</organism>
<keyword evidence="2" id="KW-1185">Reference proteome</keyword>